<sequence length="205" mass="23740">MGKTKEYNYYMKKSNKGSSCMNRFSRNTTRGAWTLEVPSRETQFSLKFGLEVPSWEKQFCLKIGLFKWKDFLDAKKYSQYFGPSKIQDWDDSAAEEAFNHAKRRFFARCGGSQPHRAEEDAEDDDESMMDPDLYIDEIDWDDDGQVDPDLFNELESAKLLRNYDNVEYHADPDPIQIQDIKPTGWDIEVESLSQSNVLTGLIVGS</sequence>
<dbReference type="AlphaFoldDB" id="A0A2Z7BYU6"/>
<evidence type="ECO:0000313" key="2">
    <source>
        <dbReference type="Proteomes" id="UP000250235"/>
    </source>
</evidence>
<proteinExistence type="predicted"/>
<name>A0A2Z7BYU6_9LAMI</name>
<organism evidence="1 2">
    <name type="scientific">Dorcoceras hygrometricum</name>
    <dbReference type="NCBI Taxonomy" id="472368"/>
    <lineage>
        <taxon>Eukaryota</taxon>
        <taxon>Viridiplantae</taxon>
        <taxon>Streptophyta</taxon>
        <taxon>Embryophyta</taxon>
        <taxon>Tracheophyta</taxon>
        <taxon>Spermatophyta</taxon>
        <taxon>Magnoliopsida</taxon>
        <taxon>eudicotyledons</taxon>
        <taxon>Gunneridae</taxon>
        <taxon>Pentapetalae</taxon>
        <taxon>asterids</taxon>
        <taxon>lamiids</taxon>
        <taxon>Lamiales</taxon>
        <taxon>Gesneriaceae</taxon>
        <taxon>Didymocarpoideae</taxon>
        <taxon>Trichosporeae</taxon>
        <taxon>Loxocarpinae</taxon>
        <taxon>Dorcoceras</taxon>
    </lineage>
</organism>
<keyword evidence="2" id="KW-1185">Reference proteome</keyword>
<dbReference type="Proteomes" id="UP000250235">
    <property type="component" value="Unassembled WGS sequence"/>
</dbReference>
<dbReference type="EMBL" id="KV000882">
    <property type="protein sequence ID" value="KZV39822.1"/>
    <property type="molecule type" value="Genomic_DNA"/>
</dbReference>
<accession>A0A2Z7BYU6</accession>
<dbReference type="OrthoDB" id="1888797at2759"/>
<protein>
    <submittedName>
        <fullName evidence="1">Uncharacterized protein</fullName>
    </submittedName>
</protein>
<gene>
    <name evidence="1" type="ORF">F511_27825</name>
</gene>
<dbReference type="PANTHER" id="PTHR34567:SF3">
    <property type="entry name" value="FK506-BINDING-LIKE PROTEIN"/>
    <property type="match status" value="1"/>
</dbReference>
<reference evidence="1 2" key="1">
    <citation type="journal article" date="2015" name="Proc. Natl. Acad. Sci. U.S.A.">
        <title>The resurrection genome of Boea hygrometrica: A blueprint for survival of dehydration.</title>
        <authorList>
            <person name="Xiao L."/>
            <person name="Yang G."/>
            <person name="Zhang L."/>
            <person name="Yang X."/>
            <person name="Zhao S."/>
            <person name="Ji Z."/>
            <person name="Zhou Q."/>
            <person name="Hu M."/>
            <person name="Wang Y."/>
            <person name="Chen M."/>
            <person name="Xu Y."/>
            <person name="Jin H."/>
            <person name="Xiao X."/>
            <person name="Hu G."/>
            <person name="Bao F."/>
            <person name="Hu Y."/>
            <person name="Wan P."/>
            <person name="Li L."/>
            <person name="Deng X."/>
            <person name="Kuang T."/>
            <person name="Xiang C."/>
            <person name="Zhu J.K."/>
            <person name="Oliver M.J."/>
            <person name="He Y."/>
        </authorList>
    </citation>
    <scope>NUCLEOTIDE SEQUENCE [LARGE SCALE GENOMIC DNA]</scope>
    <source>
        <strain evidence="2">cv. XS01</strain>
    </source>
</reference>
<evidence type="ECO:0000313" key="1">
    <source>
        <dbReference type="EMBL" id="KZV39822.1"/>
    </source>
</evidence>
<dbReference type="PANTHER" id="PTHR34567">
    <property type="entry name" value="FK506-BINDING-LIKE PROTEIN"/>
    <property type="match status" value="1"/>
</dbReference>